<gene>
    <name evidence="2" type="ORF">PHAECO_LOCUS4927</name>
</gene>
<dbReference type="AlphaFoldDB" id="A0A9N9SCP5"/>
<keyword evidence="1" id="KW-0812">Transmembrane</keyword>
<proteinExistence type="predicted"/>
<feature type="transmembrane region" description="Helical" evidence="1">
    <location>
        <begin position="230"/>
        <end position="250"/>
    </location>
</feature>
<keyword evidence="1" id="KW-1133">Transmembrane helix</keyword>
<feature type="transmembrane region" description="Helical" evidence="1">
    <location>
        <begin position="80"/>
        <end position="100"/>
    </location>
</feature>
<reference evidence="2" key="2">
    <citation type="submission" date="2022-10" db="EMBL/GenBank/DDBJ databases">
        <authorList>
            <consortium name="ENA_rothamsted_submissions"/>
            <consortium name="culmorum"/>
            <person name="King R."/>
        </authorList>
    </citation>
    <scope>NUCLEOTIDE SEQUENCE</scope>
</reference>
<keyword evidence="1" id="KW-0472">Membrane</keyword>
<feature type="transmembrane region" description="Helical" evidence="1">
    <location>
        <begin position="192"/>
        <end position="210"/>
    </location>
</feature>
<dbReference type="EMBL" id="OU896721">
    <property type="protein sequence ID" value="CAG9817542.1"/>
    <property type="molecule type" value="Genomic_DNA"/>
</dbReference>
<evidence type="ECO:0000313" key="3">
    <source>
        <dbReference type="Proteomes" id="UP001153737"/>
    </source>
</evidence>
<feature type="transmembrane region" description="Helical" evidence="1">
    <location>
        <begin position="262"/>
        <end position="283"/>
    </location>
</feature>
<evidence type="ECO:0000313" key="2">
    <source>
        <dbReference type="EMBL" id="CAG9817542.1"/>
    </source>
</evidence>
<sequence length="364" mass="42679">MVLPQDAVIPEGEQDYIDFKQENPEVNEFYNNLLKSLEVHDLVTITLNDLILATLMIVLHVSIILAFWKSDKLRGERLNLYILNLSCIDLTTHITRVITYVDRSIEEYFNLTLYCLEKSGMAICKLLYLIITLALALDWCVTCLRPNWTANVQKYWKYGIIALYLSVFIGLIERCRICFGPEYWNMRNIHLLKNLAFIMDFVLVLVVNILDRTFKMRATHIETSHVLKTVNIIIMSFVPLIVHTVLSYYFRPHLIVSVFLYYTIFLTEMINYSHFLLVAYCLWTQCEDFRLALSKLYKRTTGPSKLVNERVLYEGTSTNTYISADYFEDDEDQNLMSAVCETDGQLQNDHHVEIEFDNMFRTKL</sequence>
<feature type="transmembrane region" description="Helical" evidence="1">
    <location>
        <begin position="155"/>
        <end position="172"/>
    </location>
</feature>
<protein>
    <submittedName>
        <fullName evidence="2">Uncharacterized protein</fullName>
    </submittedName>
</protein>
<dbReference type="SUPFAM" id="SSF81321">
    <property type="entry name" value="Family A G protein-coupled receptor-like"/>
    <property type="match status" value="1"/>
</dbReference>
<name>A0A9N9SCP5_PHACE</name>
<evidence type="ECO:0000256" key="1">
    <source>
        <dbReference type="SAM" id="Phobius"/>
    </source>
</evidence>
<organism evidence="2 3">
    <name type="scientific">Phaedon cochleariae</name>
    <name type="common">Mustard beetle</name>
    <dbReference type="NCBI Taxonomy" id="80249"/>
    <lineage>
        <taxon>Eukaryota</taxon>
        <taxon>Metazoa</taxon>
        <taxon>Ecdysozoa</taxon>
        <taxon>Arthropoda</taxon>
        <taxon>Hexapoda</taxon>
        <taxon>Insecta</taxon>
        <taxon>Pterygota</taxon>
        <taxon>Neoptera</taxon>
        <taxon>Endopterygota</taxon>
        <taxon>Coleoptera</taxon>
        <taxon>Polyphaga</taxon>
        <taxon>Cucujiformia</taxon>
        <taxon>Chrysomeloidea</taxon>
        <taxon>Chrysomelidae</taxon>
        <taxon>Chrysomelinae</taxon>
        <taxon>Chrysomelini</taxon>
        <taxon>Phaedon</taxon>
    </lineage>
</organism>
<feature type="transmembrane region" description="Helical" evidence="1">
    <location>
        <begin position="50"/>
        <end position="68"/>
    </location>
</feature>
<accession>A0A9N9SCP5</accession>
<dbReference type="Proteomes" id="UP001153737">
    <property type="component" value="Chromosome 15"/>
</dbReference>
<dbReference type="OrthoDB" id="6784480at2759"/>
<reference evidence="2" key="1">
    <citation type="submission" date="2022-01" db="EMBL/GenBank/DDBJ databases">
        <authorList>
            <person name="King R."/>
        </authorList>
    </citation>
    <scope>NUCLEOTIDE SEQUENCE</scope>
</reference>
<keyword evidence="3" id="KW-1185">Reference proteome</keyword>
<feature type="transmembrane region" description="Helical" evidence="1">
    <location>
        <begin position="120"/>
        <end position="143"/>
    </location>
</feature>